<proteinExistence type="predicted"/>
<comment type="caution">
    <text evidence="1">The sequence shown here is derived from an EMBL/GenBank/DDBJ whole genome shotgun (WGS) entry which is preliminary data.</text>
</comment>
<evidence type="ECO:0000313" key="1">
    <source>
        <dbReference type="EMBL" id="CAG8472081.1"/>
    </source>
</evidence>
<evidence type="ECO:0000313" key="2">
    <source>
        <dbReference type="Proteomes" id="UP000789920"/>
    </source>
</evidence>
<name>A0ACA9KGN7_9GLOM</name>
<accession>A0ACA9KGN7</accession>
<sequence length="69" mass="8110">MSKNQTTVPRLQRIRRKILYFLKHEICKFHCQESVTNFIEVINLGYWLLGCLGETTLASPVKNDSWINL</sequence>
<dbReference type="Proteomes" id="UP000789920">
    <property type="component" value="Unassembled WGS sequence"/>
</dbReference>
<dbReference type="EMBL" id="CAJVQC010000488">
    <property type="protein sequence ID" value="CAG8472081.1"/>
    <property type="molecule type" value="Genomic_DNA"/>
</dbReference>
<keyword evidence="2" id="KW-1185">Reference proteome</keyword>
<protein>
    <submittedName>
        <fullName evidence="1">31398_t:CDS:1</fullName>
    </submittedName>
</protein>
<gene>
    <name evidence="1" type="ORF">RPERSI_LOCUS627</name>
</gene>
<reference evidence="1" key="1">
    <citation type="submission" date="2021-06" db="EMBL/GenBank/DDBJ databases">
        <authorList>
            <person name="Kallberg Y."/>
            <person name="Tangrot J."/>
            <person name="Rosling A."/>
        </authorList>
    </citation>
    <scope>NUCLEOTIDE SEQUENCE</scope>
    <source>
        <strain evidence="1">MA461A</strain>
    </source>
</reference>
<organism evidence="1 2">
    <name type="scientific">Racocetra persica</name>
    <dbReference type="NCBI Taxonomy" id="160502"/>
    <lineage>
        <taxon>Eukaryota</taxon>
        <taxon>Fungi</taxon>
        <taxon>Fungi incertae sedis</taxon>
        <taxon>Mucoromycota</taxon>
        <taxon>Glomeromycotina</taxon>
        <taxon>Glomeromycetes</taxon>
        <taxon>Diversisporales</taxon>
        <taxon>Gigasporaceae</taxon>
        <taxon>Racocetra</taxon>
    </lineage>
</organism>